<evidence type="ECO:0000313" key="8">
    <source>
        <dbReference type="Proteomes" id="UP000191661"/>
    </source>
</evidence>
<dbReference type="AlphaFoldDB" id="A0A1V6N0X3"/>
<evidence type="ECO:0000256" key="5">
    <source>
        <dbReference type="SAM" id="Phobius"/>
    </source>
</evidence>
<dbReference type="InterPro" id="IPR006153">
    <property type="entry name" value="Cation/H_exchanger_TM"/>
</dbReference>
<dbReference type="RefSeq" id="WP_080460975.1">
    <property type="nucleotide sequence ID" value="NZ_JXMW01000026.1"/>
</dbReference>
<proteinExistence type="predicted"/>
<keyword evidence="4 5" id="KW-0472">Membrane</keyword>
<dbReference type="InterPro" id="IPR038770">
    <property type="entry name" value="Na+/solute_symporter_sf"/>
</dbReference>
<dbReference type="GO" id="GO:1902600">
    <property type="term" value="P:proton transmembrane transport"/>
    <property type="evidence" value="ECO:0007669"/>
    <property type="project" value="InterPro"/>
</dbReference>
<dbReference type="Proteomes" id="UP000191661">
    <property type="component" value="Unassembled WGS sequence"/>
</dbReference>
<sequence length="418" mass="44505">MEQIILSLAIVMLLGVLCIKCFSKLGVPAFLGFLLIGILLGPYATNILNIEFMGLTQEIATMAMVILLIRAGLGLSRDSLRKVGRVAVEMSCIPSVFEGLLVMIVGHYFLGISFIESGMLGFILAAVSPAILVPRMLNLIDKGLGTKKGIPEILLTGSSADDVVAITIFSVFLGMYTGGNINIVWSIASIPISLILGVLTGFVTGLILLYAFRRWDFSDIEKLFVTLATGILLNSLGEALQGRIPLAGLVGVMVIGFLLLDRMPKVALGLSNRYSNLWIVAEIVIFVLLGAQLELPLLIETPEGLFAPVIIVGIFVICMGLIARFGGVFMALAGSGLNNKEKIFCMTSYIPKANVQATIGAVPLAAGVASGELILAISAISIIFTAPLGALLIDFFNDKLLTKDEDLDNSKSIEVPTN</sequence>
<feature type="transmembrane region" description="Helical" evidence="5">
    <location>
        <begin position="183"/>
        <end position="211"/>
    </location>
</feature>
<dbReference type="EMBL" id="JXMW01000026">
    <property type="protein sequence ID" value="OQD58176.1"/>
    <property type="molecule type" value="Genomic_DNA"/>
</dbReference>
<evidence type="ECO:0000259" key="6">
    <source>
        <dbReference type="Pfam" id="PF00999"/>
    </source>
</evidence>
<evidence type="ECO:0000313" key="7">
    <source>
        <dbReference type="EMBL" id="OQD58176.1"/>
    </source>
</evidence>
<protein>
    <submittedName>
        <fullName evidence="7">Na+/H+ antiporter</fullName>
    </submittedName>
</protein>
<dbReference type="InterPro" id="IPR051843">
    <property type="entry name" value="CPA1_transporter"/>
</dbReference>
<evidence type="ECO:0000256" key="1">
    <source>
        <dbReference type="ARBA" id="ARBA00004141"/>
    </source>
</evidence>
<dbReference type="GO" id="GO:0015297">
    <property type="term" value="F:antiporter activity"/>
    <property type="evidence" value="ECO:0007669"/>
    <property type="project" value="InterPro"/>
</dbReference>
<feature type="transmembrane region" description="Helical" evidence="5">
    <location>
        <begin position="305"/>
        <end position="332"/>
    </location>
</feature>
<keyword evidence="3 5" id="KW-1133">Transmembrane helix</keyword>
<dbReference type="PANTHER" id="PTHR31102:SF1">
    <property type="entry name" value="CATION_H+ EXCHANGER DOMAIN-CONTAINING PROTEIN"/>
    <property type="match status" value="1"/>
</dbReference>
<feature type="transmembrane region" description="Helical" evidence="5">
    <location>
        <begin position="153"/>
        <end position="177"/>
    </location>
</feature>
<feature type="transmembrane region" description="Helical" evidence="5">
    <location>
        <begin position="246"/>
        <end position="263"/>
    </location>
</feature>
<dbReference type="Gene3D" id="1.20.1530.20">
    <property type="match status" value="1"/>
</dbReference>
<accession>A0A1V6N0X3</accession>
<comment type="caution">
    <text evidence="7">The sequence shown here is derived from an EMBL/GenBank/DDBJ whole genome shotgun (WGS) entry which is preliminary data.</text>
</comment>
<evidence type="ECO:0000256" key="4">
    <source>
        <dbReference type="ARBA" id="ARBA00023136"/>
    </source>
</evidence>
<feature type="transmembrane region" description="Helical" evidence="5">
    <location>
        <begin position="55"/>
        <end position="73"/>
    </location>
</feature>
<gene>
    <name evidence="7" type="primary">nhaP1</name>
    <name evidence="7" type="ORF">MBBAR_26c00050</name>
</gene>
<keyword evidence="2 5" id="KW-0812">Transmembrane</keyword>
<feature type="domain" description="Cation/H+ exchanger transmembrane" evidence="6">
    <location>
        <begin position="13"/>
        <end position="391"/>
    </location>
</feature>
<comment type="subcellular location">
    <subcellularLocation>
        <location evidence="1">Membrane</location>
        <topology evidence="1">Multi-pass membrane protein</topology>
    </subcellularLocation>
</comment>
<dbReference type="OrthoDB" id="75629at2157"/>
<reference evidence="7 8" key="1">
    <citation type="submission" date="2014-12" db="EMBL/GenBank/DDBJ databases">
        <title>Genome sequence of Methanobrevibacter arboriphilicus DH1, DSM1125.</title>
        <authorList>
            <person name="Poehlein A."/>
            <person name="Thauer R.K."/>
            <person name="Seedorf H."/>
            <person name="Daniel R."/>
        </authorList>
    </citation>
    <scope>NUCLEOTIDE SEQUENCE [LARGE SCALE GENOMIC DNA]</scope>
    <source>
        <strain evidence="7 8">DH1</strain>
    </source>
</reference>
<organism evidence="7 8">
    <name type="scientific">Methanobrevibacter arboriphilus JCM 13429 = DSM 1125</name>
    <dbReference type="NCBI Taxonomy" id="1300164"/>
    <lineage>
        <taxon>Archaea</taxon>
        <taxon>Methanobacteriati</taxon>
        <taxon>Methanobacteriota</taxon>
        <taxon>Methanomada group</taxon>
        <taxon>Methanobacteria</taxon>
        <taxon>Methanobacteriales</taxon>
        <taxon>Methanobacteriaceae</taxon>
        <taxon>Methanobrevibacter</taxon>
    </lineage>
</organism>
<evidence type="ECO:0000256" key="3">
    <source>
        <dbReference type="ARBA" id="ARBA00022989"/>
    </source>
</evidence>
<dbReference type="Pfam" id="PF00999">
    <property type="entry name" value="Na_H_Exchanger"/>
    <property type="match status" value="1"/>
</dbReference>
<keyword evidence="8" id="KW-1185">Reference proteome</keyword>
<dbReference type="GO" id="GO:0016020">
    <property type="term" value="C:membrane"/>
    <property type="evidence" value="ECO:0007669"/>
    <property type="project" value="UniProtKB-SubCell"/>
</dbReference>
<name>A0A1V6N0X3_METAZ</name>
<feature type="transmembrane region" description="Helical" evidence="5">
    <location>
        <begin position="28"/>
        <end position="48"/>
    </location>
</feature>
<feature type="transmembrane region" description="Helical" evidence="5">
    <location>
        <begin position="373"/>
        <end position="393"/>
    </location>
</feature>
<evidence type="ECO:0000256" key="2">
    <source>
        <dbReference type="ARBA" id="ARBA00022692"/>
    </source>
</evidence>
<dbReference type="PANTHER" id="PTHR31102">
    <property type="match status" value="1"/>
</dbReference>
<feature type="transmembrane region" description="Helical" evidence="5">
    <location>
        <begin position="275"/>
        <end position="293"/>
    </location>
</feature>